<evidence type="ECO:0000259" key="9">
    <source>
        <dbReference type="Pfam" id="PF00535"/>
    </source>
</evidence>
<accession>A0A1J4TQL3</accession>
<name>A0A1J4TQL3_9BACT</name>
<evidence type="ECO:0000256" key="7">
    <source>
        <dbReference type="ARBA" id="ARBA00023136"/>
    </source>
</evidence>
<dbReference type="STRING" id="1805209.AUJ73_03020"/>
<dbReference type="InterPro" id="IPR001173">
    <property type="entry name" value="Glyco_trans_2-like"/>
</dbReference>
<evidence type="ECO:0000256" key="6">
    <source>
        <dbReference type="ARBA" id="ARBA00022989"/>
    </source>
</evidence>
<dbReference type="InterPro" id="IPR050256">
    <property type="entry name" value="Glycosyltransferase_2"/>
</dbReference>
<reference evidence="10 11" key="1">
    <citation type="journal article" date="2016" name="Environ. Microbiol.">
        <title>Genomic resolution of a cold subsurface aquifer community provides metabolic insights for novel microbes adapted to high CO concentrations.</title>
        <authorList>
            <person name="Probst A.J."/>
            <person name="Castelle C.J."/>
            <person name="Singh A."/>
            <person name="Brown C.T."/>
            <person name="Anantharaman K."/>
            <person name="Sharon I."/>
            <person name="Hug L.A."/>
            <person name="Burstein D."/>
            <person name="Emerson J.B."/>
            <person name="Thomas B.C."/>
            <person name="Banfield J.F."/>
        </authorList>
    </citation>
    <scope>NUCLEOTIDE SEQUENCE [LARGE SCALE GENOMIC DNA]</scope>
    <source>
        <strain evidence="10">CG1_02_37_22</strain>
    </source>
</reference>
<dbReference type="PANTHER" id="PTHR48090:SF3">
    <property type="entry name" value="UNDECAPRENYL-PHOSPHATE 4-DEOXY-4-FORMAMIDO-L-ARABINOSE TRANSFERASE"/>
    <property type="match status" value="1"/>
</dbReference>
<evidence type="ECO:0000256" key="4">
    <source>
        <dbReference type="ARBA" id="ARBA00022692"/>
    </source>
</evidence>
<protein>
    <recommendedName>
        <fullName evidence="9">Glycosyltransferase 2-like domain-containing protein</fullName>
    </recommendedName>
</protein>
<evidence type="ECO:0000256" key="2">
    <source>
        <dbReference type="ARBA" id="ARBA00022676"/>
    </source>
</evidence>
<feature type="domain" description="Glycosyltransferase 2-like" evidence="9">
    <location>
        <begin position="6"/>
        <end position="170"/>
    </location>
</feature>
<dbReference type="Pfam" id="PF00535">
    <property type="entry name" value="Glycos_transf_2"/>
    <property type="match status" value="1"/>
</dbReference>
<dbReference type="PANTHER" id="PTHR48090">
    <property type="entry name" value="UNDECAPRENYL-PHOSPHATE 4-DEOXY-4-FORMAMIDO-L-ARABINOSE TRANSFERASE-RELATED"/>
    <property type="match status" value="1"/>
</dbReference>
<evidence type="ECO:0000256" key="3">
    <source>
        <dbReference type="ARBA" id="ARBA00022679"/>
    </source>
</evidence>
<comment type="caution">
    <text evidence="10">The sequence shown here is derived from an EMBL/GenBank/DDBJ whole genome shotgun (WGS) entry which is preliminary data.</text>
</comment>
<gene>
    <name evidence="10" type="ORF">AUJ73_03020</name>
</gene>
<evidence type="ECO:0000313" key="11">
    <source>
        <dbReference type="Proteomes" id="UP000183120"/>
    </source>
</evidence>
<evidence type="ECO:0000256" key="1">
    <source>
        <dbReference type="ARBA" id="ARBA00022475"/>
    </source>
</evidence>
<dbReference type="EMBL" id="MNUY01000046">
    <property type="protein sequence ID" value="OIO13960.1"/>
    <property type="molecule type" value="Genomic_DNA"/>
</dbReference>
<sequence length="315" mass="36074">MSKRISIIIPVYNEADNLQHLYEEIRKATSDLRKKYRFEMIFVNDGSTDNTAKILSAWAAKNKKVKYLEFSRNFGKEMATTAGIHHSRGDAAIMMDADMQHPPNLIGTLIKKWEKGDEMVIGVRKTGNHETITRKFFSFVFYRILKKIGDTEIIASSTDYRLIDKKVIREFIKFTERNRMTRGLLDWMGFKRGIVYFKAGVRRNGNGRYSYIKLLQLAVSGFTSLSYFPLKFAGYLGIIITLVSGTLGLFIFAEKYLLKDPLNYAFSGPAILAVINLFLIGIVLSCLGLITLYIGSIHQEVVNRPMYVVRKKKNF</sequence>
<evidence type="ECO:0000313" key="10">
    <source>
        <dbReference type="EMBL" id="OIO13960.1"/>
    </source>
</evidence>
<keyword evidence="4 8" id="KW-0812">Transmembrane</keyword>
<keyword evidence="2" id="KW-0328">Glycosyltransferase</keyword>
<dbReference type="GO" id="GO:0016757">
    <property type="term" value="F:glycosyltransferase activity"/>
    <property type="evidence" value="ECO:0007669"/>
    <property type="project" value="UniProtKB-KW"/>
</dbReference>
<dbReference type="InterPro" id="IPR029044">
    <property type="entry name" value="Nucleotide-diphossugar_trans"/>
</dbReference>
<evidence type="ECO:0000256" key="5">
    <source>
        <dbReference type="ARBA" id="ARBA00022985"/>
    </source>
</evidence>
<dbReference type="Proteomes" id="UP000183120">
    <property type="component" value="Unassembled WGS sequence"/>
</dbReference>
<feature type="transmembrane region" description="Helical" evidence="8">
    <location>
        <begin position="270"/>
        <end position="294"/>
    </location>
</feature>
<feature type="transmembrane region" description="Helical" evidence="8">
    <location>
        <begin position="234"/>
        <end position="258"/>
    </location>
</feature>
<dbReference type="GO" id="GO:0005886">
    <property type="term" value="C:plasma membrane"/>
    <property type="evidence" value="ECO:0007669"/>
    <property type="project" value="TreeGrafter"/>
</dbReference>
<keyword evidence="6 8" id="KW-1133">Transmembrane helix</keyword>
<keyword evidence="7 8" id="KW-0472">Membrane</keyword>
<dbReference type="CDD" id="cd04187">
    <property type="entry name" value="DPM1_like_bac"/>
    <property type="match status" value="1"/>
</dbReference>
<organism evidence="10 11">
    <name type="scientific">Candidatus Gottesmanbacteria bacterium CG1_02_37_22</name>
    <dbReference type="NCBI Taxonomy" id="1805209"/>
    <lineage>
        <taxon>Bacteria</taxon>
        <taxon>Candidatus Gottesmaniibacteriota</taxon>
    </lineage>
</organism>
<dbReference type="SUPFAM" id="SSF53448">
    <property type="entry name" value="Nucleotide-diphospho-sugar transferases"/>
    <property type="match status" value="1"/>
</dbReference>
<dbReference type="GO" id="GO:0009103">
    <property type="term" value="P:lipopolysaccharide biosynthetic process"/>
    <property type="evidence" value="ECO:0007669"/>
    <property type="project" value="UniProtKB-KW"/>
</dbReference>
<dbReference type="Gene3D" id="3.90.550.10">
    <property type="entry name" value="Spore Coat Polysaccharide Biosynthesis Protein SpsA, Chain A"/>
    <property type="match status" value="1"/>
</dbReference>
<evidence type="ECO:0000256" key="8">
    <source>
        <dbReference type="SAM" id="Phobius"/>
    </source>
</evidence>
<keyword evidence="3" id="KW-0808">Transferase</keyword>
<keyword evidence="1" id="KW-1003">Cell membrane</keyword>
<proteinExistence type="predicted"/>
<dbReference type="AlphaFoldDB" id="A0A1J4TQL3"/>
<keyword evidence="5" id="KW-0448">Lipopolysaccharide biosynthesis</keyword>